<name>A0AC35GUT5_9BILA</name>
<accession>A0AC35GUT5</accession>
<reference evidence="2" key="1">
    <citation type="submission" date="2022-11" db="UniProtKB">
        <authorList>
            <consortium name="WormBaseParasite"/>
        </authorList>
    </citation>
    <scope>IDENTIFICATION</scope>
</reference>
<evidence type="ECO:0000313" key="1">
    <source>
        <dbReference type="Proteomes" id="UP000887580"/>
    </source>
</evidence>
<proteinExistence type="predicted"/>
<evidence type="ECO:0000313" key="2">
    <source>
        <dbReference type="WBParaSite" id="PS1159_v2.g8848.t1"/>
    </source>
</evidence>
<organism evidence="1 2">
    <name type="scientific">Panagrolaimus sp. PS1159</name>
    <dbReference type="NCBI Taxonomy" id="55785"/>
    <lineage>
        <taxon>Eukaryota</taxon>
        <taxon>Metazoa</taxon>
        <taxon>Ecdysozoa</taxon>
        <taxon>Nematoda</taxon>
        <taxon>Chromadorea</taxon>
        <taxon>Rhabditida</taxon>
        <taxon>Tylenchina</taxon>
        <taxon>Panagrolaimomorpha</taxon>
        <taxon>Panagrolaimoidea</taxon>
        <taxon>Panagrolaimidae</taxon>
        <taxon>Panagrolaimus</taxon>
    </lineage>
</organism>
<dbReference type="Proteomes" id="UP000887580">
    <property type="component" value="Unplaced"/>
</dbReference>
<protein>
    <submittedName>
        <fullName evidence="2">Protein RIC1 homolog</fullName>
    </submittedName>
</protein>
<sequence length="1550" mass="174516">MTTKDDILLSKDKQKSFLNSQSTDSENRYFNLNLNQSYKYPILIPVETCIKLNNGNKYYVSGNYDKKEKSQSLTKFSKISNFATPNSEIEEEKKLWKKENSNTNSTLSLHIEAYENSTIAVPSDFFDDKNESIKKQKNTNKILNAGSIFVIQNSFEFPRQQSDTISEPEISQFITSQRLYNPNETSAPVRFFQQFFERAKKKPTQQPPTSYASSSARMFFPSGSDYRFAEPSTTEGANWVSGNREKTLFAVISRSSIYIYQANPQILLSTFERNEEEIEERGEYVKCIWRHDSGALCILTTKLCVYVYVISISDDNEPFTLIDQTQDDGDDSKLTQAYLLRQQHPNVSINLSVLAKIGSVATCAASLKDDLFVCLEDGWVHRISWNGDVRQELSFNIKNVPLSADQINARYSKLGESNIYISDIVYCPLIGGLGVVLSDGRAALIASQNYRFEPQSIAGIWISGLNDAVCCAANHKFRLLYFGCKNGDIAAYHLDDTNGAMTQTFRIKLSIKDGTEYLSYIGRVKQIHCLPQGLVFAVSWDFNVKEEKGKNGNSIPEKLYPPPALAFFSPFGSQWWCSLEDPSNRLCKNVVPFACIEWGAEGFQLWSTNSEGLSLTNLSRAISVNQPSMECVDRIALISADCVLLSPSREKEKLATAPHCFWNTYSPPQEYISVNWPLRYAAVDEECSKHLIVSGTRGFAHLNLKTNKWRLFRNETQEQSLLITGGVAIFQEQLLVVGCDLSKQEEGIFVYAMNKQIDNNTSIHFPIPNRAMLINLRNDHLLTFDVASVVTIYVIRQILKKNSKDEFDVSIERCAEIRIHELLPHPTCVISMQLTALNYHSEAAAFCHGMDSLLVNVSGHLLLLSPFHKEASAESNEEDLFQLHQPMLIASNVERVWIHSGNREIPHLNKALWINSGFKNLKCWLPLFHTDAYESGSSNKNKQSFISRRIMLPVDLNLYPIAIDQDCLAVGVESQPNSTPPSSADSKTTPLLVHNVIRNSEVFIHRLLRQLLKRNLGVYALEIATSCRSLPYFSHILELLLHDVLDEEATSSEPIPDPLLPRVVAFIHEFPEYLETIVHCARKTELAFWNLLFSVSHHPRDLFKMCLKEDQLDTATSCLIILQSMESTIASVQHATVLLEEALNKRRWLIARDIVRFLNSIDGIDLEEIPETPLYQKLSTKSNKQRVIPNNVSEDYNLVFNSISVETHGPRPKISLSQQSSGHSPPQLHLNGISAGQSNHHVGSPTSATSPDSSMFMSSFSAFSLSNHSVPNGHGRILIPNHIESILEKHAEVLIEDYALRDLGAFASHLNFDLVDFMKRKNGGFTCAPEDFPIALMKLHSQFKWPYPVVGDVIDKLIQRINTGDVTPSASEDETPTSPGAPVSRRRSSSRPSFDWKIFEKLCHRSSTTKSPAEPSEPELKYLIGWMAKSSSLEWIYLLSLMHRDLSALHAIIENNQAEKKKVSQFLKKVSPGTEKLLLWARQNCPAYVSILKLFANFLEHTNDQQKIRRFSKLSTTSSSASISSTTSSSTAIIPNGTIPKLNGSLKISP</sequence>
<dbReference type="WBParaSite" id="PS1159_v2.g8848.t1">
    <property type="protein sequence ID" value="PS1159_v2.g8848.t1"/>
    <property type="gene ID" value="PS1159_v2.g8848"/>
</dbReference>